<gene>
    <name evidence="1" type="ORF">DBV15_04582</name>
</gene>
<keyword evidence="2" id="KW-1185">Reference proteome</keyword>
<sequence>MFCHNHYILPCIPVTPSNIALSRQVVRECHYREIFHVYLSAASLILWSVLGEIP</sequence>
<name>A0A4S2KJY6_9HYME</name>
<evidence type="ECO:0000313" key="2">
    <source>
        <dbReference type="Proteomes" id="UP000310200"/>
    </source>
</evidence>
<reference evidence="1 2" key="1">
    <citation type="journal article" date="2019" name="Philos. Trans. R. Soc. Lond., B, Biol. Sci.">
        <title>Ant behaviour and brain gene expression of defending hosts depend on the ecological success of the intruding social parasite.</title>
        <authorList>
            <person name="Kaur R."/>
            <person name="Stoldt M."/>
            <person name="Jongepier E."/>
            <person name="Feldmeyer B."/>
            <person name="Menzel F."/>
            <person name="Bornberg-Bauer E."/>
            <person name="Foitzik S."/>
        </authorList>
    </citation>
    <scope>NUCLEOTIDE SEQUENCE [LARGE SCALE GENOMIC DNA]</scope>
    <source>
        <tissue evidence="1">Whole body</tissue>
    </source>
</reference>
<protein>
    <submittedName>
        <fullName evidence="1">Uncharacterized protein</fullName>
    </submittedName>
</protein>
<organism evidence="1 2">
    <name type="scientific">Temnothorax longispinosus</name>
    <dbReference type="NCBI Taxonomy" id="300112"/>
    <lineage>
        <taxon>Eukaryota</taxon>
        <taxon>Metazoa</taxon>
        <taxon>Ecdysozoa</taxon>
        <taxon>Arthropoda</taxon>
        <taxon>Hexapoda</taxon>
        <taxon>Insecta</taxon>
        <taxon>Pterygota</taxon>
        <taxon>Neoptera</taxon>
        <taxon>Endopterygota</taxon>
        <taxon>Hymenoptera</taxon>
        <taxon>Apocrita</taxon>
        <taxon>Aculeata</taxon>
        <taxon>Formicoidea</taxon>
        <taxon>Formicidae</taxon>
        <taxon>Myrmicinae</taxon>
        <taxon>Temnothorax</taxon>
    </lineage>
</organism>
<dbReference type="Proteomes" id="UP000310200">
    <property type="component" value="Unassembled WGS sequence"/>
</dbReference>
<proteinExistence type="predicted"/>
<dbReference type="AlphaFoldDB" id="A0A4S2KJY6"/>
<comment type="caution">
    <text evidence="1">The sequence shown here is derived from an EMBL/GenBank/DDBJ whole genome shotgun (WGS) entry which is preliminary data.</text>
</comment>
<evidence type="ECO:0000313" key="1">
    <source>
        <dbReference type="EMBL" id="TGZ48167.1"/>
    </source>
</evidence>
<accession>A0A4S2KJY6</accession>
<dbReference type="EMBL" id="QBLH01002544">
    <property type="protein sequence ID" value="TGZ48167.1"/>
    <property type="molecule type" value="Genomic_DNA"/>
</dbReference>